<sequence length="48" mass="5154">MLNVTASWVHFLLQGSVPWACARIKNLPDFGNETVAADASHCNAGQLV</sequence>
<reference evidence="1" key="1">
    <citation type="submission" date="2014-11" db="EMBL/GenBank/DDBJ databases">
        <authorList>
            <person name="Amaro Gonzalez C."/>
        </authorList>
    </citation>
    <scope>NUCLEOTIDE SEQUENCE</scope>
</reference>
<reference evidence="1" key="2">
    <citation type="journal article" date="2015" name="Fish Shellfish Immunol.">
        <title>Early steps in the European eel (Anguilla anguilla)-Vibrio vulnificus interaction in the gills: Role of the RtxA13 toxin.</title>
        <authorList>
            <person name="Callol A."/>
            <person name="Pajuelo D."/>
            <person name="Ebbesson L."/>
            <person name="Teles M."/>
            <person name="MacKenzie S."/>
            <person name="Amaro C."/>
        </authorList>
    </citation>
    <scope>NUCLEOTIDE SEQUENCE</scope>
</reference>
<name>A0A0E9S3H7_ANGAN</name>
<dbReference type="AlphaFoldDB" id="A0A0E9S3H7"/>
<dbReference type="EMBL" id="GBXM01072603">
    <property type="protein sequence ID" value="JAH35974.1"/>
    <property type="molecule type" value="Transcribed_RNA"/>
</dbReference>
<proteinExistence type="predicted"/>
<protein>
    <submittedName>
        <fullName evidence="1">Uncharacterized protein</fullName>
    </submittedName>
</protein>
<accession>A0A0E9S3H7</accession>
<evidence type="ECO:0000313" key="1">
    <source>
        <dbReference type="EMBL" id="JAH35974.1"/>
    </source>
</evidence>
<organism evidence="1">
    <name type="scientific">Anguilla anguilla</name>
    <name type="common">European freshwater eel</name>
    <name type="synonym">Muraena anguilla</name>
    <dbReference type="NCBI Taxonomy" id="7936"/>
    <lineage>
        <taxon>Eukaryota</taxon>
        <taxon>Metazoa</taxon>
        <taxon>Chordata</taxon>
        <taxon>Craniata</taxon>
        <taxon>Vertebrata</taxon>
        <taxon>Euteleostomi</taxon>
        <taxon>Actinopterygii</taxon>
        <taxon>Neopterygii</taxon>
        <taxon>Teleostei</taxon>
        <taxon>Anguilliformes</taxon>
        <taxon>Anguillidae</taxon>
        <taxon>Anguilla</taxon>
    </lineage>
</organism>